<dbReference type="Gramene" id="AUR62008509-RA">
    <property type="protein sequence ID" value="AUR62008509-RA:cds"/>
    <property type="gene ID" value="AUR62008509"/>
</dbReference>
<reference evidence="5" key="1">
    <citation type="journal article" date="2017" name="Nature">
        <title>The genome of Chenopodium quinoa.</title>
        <authorList>
            <person name="Jarvis D.E."/>
            <person name="Ho Y.S."/>
            <person name="Lightfoot D.J."/>
            <person name="Schmoeckel S.M."/>
            <person name="Li B."/>
            <person name="Borm T.J.A."/>
            <person name="Ohyanagi H."/>
            <person name="Mineta K."/>
            <person name="Michell C.T."/>
            <person name="Saber N."/>
            <person name="Kharbatia N.M."/>
            <person name="Rupper R.R."/>
            <person name="Sharp A.R."/>
            <person name="Dally N."/>
            <person name="Boughton B.A."/>
            <person name="Woo Y.H."/>
            <person name="Gao G."/>
            <person name="Schijlen E.G.W.M."/>
            <person name="Guo X."/>
            <person name="Momin A.A."/>
            <person name="Negrao S."/>
            <person name="Al-Babili S."/>
            <person name="Gehring C."/>
            <person name="Roessner U."/>
            <person name="Jung C."/>
            <person name="Murphy K."/>
            <person name="Arold S.T."/>
            <person name="Gojobori T."/>
            <person name="van der Linden C.G."/>
            <person name="van Loo E.N."/>
            <person name="Jellen E.N."/>
            <person name="Maughan P.J."/>
            <person name="Tester M."/>
        </authorList>
    </citation>
    <scope>NUCLEOTIDE SEQUENCE [LARGE SCALE GENOMIC DNA]</scope>
    <source>
        <strain evidence="5">cv. PI 614886</strain>
    </source>
</reference>
<dbReference type="AlphaFoldDB" id="A0A803L9H0"/>
<dbReference type="Pfam" id="PF14432">
    <property type="entry name" value="DYW_deaminase"/>
    <property type="match status" value="1"/>
</dbReference>
<evidence type="ECO:0000256" key="3">
    <source>
        <dbReference type="PROSITE-ProRule" id="PRU00708"/>
    </source>
</evidence>
<feature type="repeat" description="PPR" evidence="3">
    <location>
        <begin position="465"/>
        <end position="499"/>
    </location>
</feature>
<dbReference type="EnsemblPlants" id="AUR62008509-RA">
    <property type="protein sequence ID" value="AUR62008509-RA:cds"/>
    <property type="gene ID" value="AUR62008509"/>
</dbReference>
<organism evidence="5 6">
    <name type="scientific">Chenopodium quinoa</name>
    <name type="common">Quinoa</name>
    <dbReference type="NCBI Taxonomy" id="63459"/>
    <lineage>
        <taxon>Eukaryota</taxon>
        <taxon>Viridiplantae</taxon>
        <taxon>Streptophyta</taxon>
        <taxon>Embryophyta</taxon>
        <taxon>Tracheophyta</taxon>
        <taxon>Spermatophyta</taxon>
        <taxon>Magnoliopsida</taxon>
        <taxon>eudicotyledons</taxon>
        <taxon>Gunneridae</taxon>
        <taxon>Pentapetalae</taxon>
        <taxon>Caryophyllales</taxon>
        <taxon>Chenopodiaceae</taxon>
        <taxon>Chenopodioideae</taxon>
        <taxon>Atripliceae</taxon>
        <taxon>Chenopodium</taxon>
    </lineage>
</organism>
<dbReference type="InterPro" id="IPR032867">
    <property type="entry name" value="DYW_dom"/>
</dbReference>
<dbReference type="InterPro" id="IPR002885">
    <property type="entry name" value="PPR_rpt"/>
</dbReference>
<dbReference type="Pfam" id="PF20431">
    <property type="entry name" value="E_motif"/>
    <property type="match status" value="1"/>
</dbReference>
<dbReference type="RefSeq" id="XP_021733950.1">
    <property type="nucleotide sequence ID" value="XM_021878258.1"/>
</dbReference>
<dbReference type="PANTHER" id="PTHR47926:SF396">
    <property type="entry name" value="PENTATRICOPEPTIDE REPEAT-CONTAINING PROTEIN"/>
    <property type="match status" value="1"/>
</dbReference>
<dbReference type="GO" id="GO:0008270">
    <property type="term" value="F:zinc ion binding"/>
    <property type="evidence" value="ECO:0007669"/>
    <property type="project" value="InterPro"/>
</dbReference>
<dbReference type="PANTHER" id="PTHR47926">
    <property type="entry name" value="PENTATRICOPEPTIDE REPEAT-CONTAINING PROTEIN"/>
    <property type="match status" value="1"/>
</dbReference>
<dbReference type="GeneID" id="110700679"/>
<dbReference type="SUPFAM" id="SSF48452">
    <property type="entry name" value="TPR-like"/>
    <property type="match status" value="1"/>
</dbReference>
<dbReference type="InterPro" id="IPR011990">
    <property type="entry name" value="TPR-like_helical_dom_sf"/>
</dbReference>
<dbReference type="Pfam" id="PF13041">
    <property type="entry name" value="PPR_2"/>
    <property type="match status" value="3"/>
</dbReference>
<dbReference type="FunFam" id="1.25.40.10:FF:000344">
    <property type="entry name" value="Pentatricopeptide repeat-containing protein"/>
    <property type="match status" value="1"/>
</dbReference>
<sequence>MSMNFPALFSLISATSKSRFFNVRSRFSSSYCVNDYTDENCNDQAVLLKHQIHVPDASNFYKSLLSSSTHVIDLKQIHAQIIISGLHTKESCLVSEFMNACLRIGEIGYARQVFDAFPQPNVSMWNAIVGGYSKSNMLRESIETYAGMKRAGVSPDYYILTQVLKACSLLKLLQMGGAIHGHICRLGHNSNMFVQSGLVSLYAECGRIDYAKKLVSYNGLLCSSRSIVVSWTAIISKCAQSGNSMEALRLFRDMKMMKMKPDWITLVSVLRACADLDYLEQGKSLHGCVLKMGLESEEDLQISLTAMYAKCGEVMVARYLFDQINKQNVILWNAMISGYAKNGYAEEAVELFKLLAKKKDMKPDSITLRAAILACAQVGSIDLARWMNDYVCRSDYLNHVYVKTALVDMFAKCGSVEVARQVFNKIRDKDVVVWSAMIVGYGLHGRGREAIDLYDAMVQAEVMPNDVTFLGLLLACKNSGLVREGWTFFHSMKNYGIEPLHQHYACVVDLLARAGYLAEAYKFIVRMPMQPGITVWGALLSACKIYRHVQMGEYAAAKVFAIDPYDAGHYVQLSNLYATARMWDQVNEIRKLMKERGLSKDFGFSLIEINGKLQVFRVGDNSHPRYEEIWKKLADLERRLKEAGFSPNSESNLHDLSSEDMQESLCNHSERLAVAYGLISTPSGNTLQITKNLRACVNCHSAIKLISKFTNREIIIRDANRFHHFKDGACSCGDYW</sequence>
<keyword evidence="6" id="KW-1185">Reference proteome</keyword>
<dbReference type="KEGG" id="cqi:110700679"/>
<dbReference type="FunFam" id="1.25.40.10:FF:000090">
    <property type="entry name" value="Pentatricopeptide repeat-containing protein, chloroplastic"/>
    <property type="match status" value="1"/>
</dbReference>
<dbReference type="Proteomes" id="UP000596660">
    <property type="component" value="Unplaced"/>
</dbReference>
<feature type="domain" description="DYW" evidence="4">
    <location>
        <begin position="644"/>
        <end position="736"/>
    </location>
</feature>
<feature type="repeat" description="PPR" evidence="3">
    <location>
        <begin position="328"/>
        <end position="363"/>
    </location>
</feature>
<dbReference type="GO" id="GO:0009451">
    <property type="term" value="P:RNA modification"/>
    <property type="evidence" value="ECO:0007669"/>
    <property type="project" value="InterPro"/>
</dbReference>
<protein>
    <recommendedName>
        <fullName evidence="4">DYW domain-containing protein</fullName>
    </recommendedName>
</protein>
<dbReference type="GO" id="GO:0003723">
    <property type="term" value="F:RNA binding"/>
    <property type="evidence" value="ECO:0007669"/>
    <property type="project" value="InterPro"/>
</dbReference>
<dbReference type="OMA" id="RHQHYSC"/>
<name>A0A803L9H0_CHEQI</name>
<feature type="repeat" description="PPR" evidence="3">
    <location>
        <begin position="121"/>
        <end position="155"/>
    </location>
</feature>
<accession>A0A803L9H0</accession>
<reference evidence="5" key="2">
    <citation type="submission" date="2021-03" db="UniProtKB">
        <authorList>
            <consortium name="EnsemblPlants"/>
        </authorList>
    </citation>
    <scope>IDENTIFICATION</scope>
</reference>
<dbReference type="InterPro" id="IPR046848">
    <property type="entry name" value="E_motif"/>
</dbReference>
<evidence type="ECO:0000259" key="4">
    <source>
        <dbReference type="Pfam" id="PF14432"/>
    </source>
</evidence>
<dbReference type="InterPro" id="IPR046960">
    <property type="entry name" value="PPR_At4g14850-like_plant"/>
</dbReference>
<dbReference type="PROSITE" id="PS51375">
    <property type="entry name" value="PPR"/>
    <property type="match status" value="5"/>
</dbReference>
<evidence type="ECO:0000313" key="6">
    <source>
        <dbReference type="Proteomes" id="UP000596660"/>
    </source>
</evidence>
<feature type="repeat" description="PPR" evidence="3">
    <location>
        <begin position="430"/>
        <end position="464"/>
    </location>
</feature>
<keyword evidence="2" id="KW-0677">Repeat</keyword>
<feature type="repeat" description="PPR" evidence="3">
    <location>
        <begin position="227"/>
        <end position="261"/>
    </location>
</feature>
<dbReference type="OrthoDB" id="185373at2759"/>
<evidence type="ECO:0000256" key="2">
    <source>
        <dbReference type="ARBA" id="ARBA00022737"/>
    </source>
</evidence>
<dbReference type="Pfam" id="PF01535">
    <property type="entry name" value="PPR"/>
    <property type="match status" value="1"/>
</dbReference>
<dbReference type="Gene3D" id="1.25.40.10">
    <property type="entry name" value="Tetratricopeptide repeat domain"/>
    <property type="match status" value="4"/>
</dbReference>
<gene>
    <name evidence="5" type="primary">LOC110700679</name>
</gene>
<proteinExistence type="inferred from homology"/>
<evidence type="ECO:0000256" key="1">
    <source>
        <dbReference type="ARBA" id="ARBA00006643"/>
    </source>
</evidence>
<dbReference type="NCBIfam" id="TIGR00756">
    <property type="entry name" value="PPR"/>
    <property type="match status" value="4"/>
</dbReference>
<evidence type="ECO:0000313" key="5">
    <source>
        <dbReference type="EnsemblPlants" id="AUR62008509-RA:cds"/>
    </source>
</evidence>
<comment type="similarity">
    <text evidence="1">Belongs to the PPR family. PCMP-H subfamily.</text>
</comment>